<dbReference type="KEGG" id="cid:P73_1963"/>
<dbReference type="AlphaFoldDB" id="A0A0B5DTC1"/>
<proteinExistence type="predicted"/>
<dbReference type="EMBL" id="CP004393">
    <property type="protein sequence ID" value="AJE46678.1"/>
    <property type="molecule type" value="Genomic_DNA"/>
</dbReference>
<keyword evidence="2" id="KW-1185">Reference proteome</keyword>
<dbReference type="STRING" id="1208324.P73_1963"/>
<evidence type="ECO:0008006" key="3">
    <source>
        <dbReference type="Google" id="ProtNLM"/>
    </source>
</evidence>
<dbReference type="RefSeq" id="WP_043869445.1">
    <property type="nucleotide sequence ID" value="NZ_CP004393.1"/>
</dbReference>
<reference evidence="1 2" key="1">
    <citation type="journal article" date="2014" name="Int. J. Syst. Evol. Microbiol.">
        <title>Celeribacter indicus sp. nov., a polycyclic aromatic hydrocarbon-degrading bacterium from deep-sea sediment and reclassification of Huaishuia halophila as Celeribacter halophilus comb. nov.</title>
        <authorList>
            <person name="Lai Q."/>
            <person name="Cao J."/>
            <person name="Yuan J."/>
            <person name="Li F."/>
            <person name="Shao Z."/>
        </authorList>
    </citation>
    <scope>NUCLEOTIDE SEQUENCE [LARGE SCALE GENOMIC DNA]</scope>
    <source>
        <strain evidence="1">P73</strain>
    </source>
</reference>
<evidence type="ECO:0000313" key="1">
    <source>
        <dbReference type="EMBL" id="AJE46678.1"/>
    </source>
</evidence>
<name>A0A0B5DTC1_9RHOB</name>
<dbReference type="HOGENOM" id="CLU_023088_0_0_5"/>
<protein>
    <recommendedName>
        <fullName evidence="3">NERD domain-containing protein</fullName>
    </recommendedName>
</protein>
<accession>A0A0B5DTC1</accession>
<gene>
    <name evidence="1" type="ORF">P73_1963</name>
</gene>
<evidence type="ECO:0000313" key="2">
    <source>
        <dbReference type="Proteomes" id="UP000031521"/>
    </source>
</evidence>
<organism evidence="1 2">
    <name type="scientific">Celeribacter indicus</name>
    <dbReference type="NCBI Taxonomy" id="1208324"/>
    <lineage>
        <taxon>Bacteria</taxon>
        <taxon>Pseudomonadati</taxon>
        <taxon>Pseudomonadota</taxon>
        <taxon>Alphaproteobacteria</taxon>
        <taxon>Rhodobacterales</taxon>
        <taxon>Roseobacteraceae</taxon>
        <taxon>Celeribacter</taxon>
    </lineage>
</organism>
<dbReference type="Proteomes" id="UP000031521">
    <property type="component" value="Chromosome"/>
</dbReference>
<sequence>MTDFQPEPRASAEIFADLRSLATSDGALHGISEIIYRDWVYTIDTQERTVVDDPEHRWSTSRLNKPELMLLLGLAVQSESDRTHTVLCDASVFMSEADRLLRELHDRVMIDVKSALPANLLEVENPLDVVGPMAREAIYYAAESFYLHQFLPFIRQRYRRDGDWLLRNKGISILPMIEIARFISDRINRQMSVVGQLRKSGTALNSGDLTNSLMIPLADLRRKFKGKADAFDRLFAIDVTATNLGFTDPFAINETMICPIIRIGDFLYVPNQYRLFETLYESPFYWMLRDEKYMEIAKTNRGTFLEATAAHILRSVFGPENVHENVTLYNGTKDKAGEIDILVTYGEFVLVVQAKSKRITMQARAGDKAALRRDFRDAIQAPYRQALTCARLIRTGATCVRPDGTKIEVRRVNRLFPMVVLSDHFPAVTMLARSLLEREKEIAPVIWDLGVLDCAARLFPNPVDMIFYLKSRSDLYDQVMSESEHCFIGFHLTHKLALPDEFHGLVIDRDYAQPVDDFMMPFDVGVEGIRPIGILERFDIPIVTDLLRELRSKGPEIAAVVVDLYDFSSEMLRDMAAHITELREEVAAGKALKAFSIPTTAGGLTYVVVDRLSEKSRAAASSIGRKHKYDTKSSHWYVIVDCIQTSNPIDELGCLVWEWQQDHEEQRLADQISGLFRSSRSVIQVGDASKALADKAKDAST</sequence>